<dbReference type="EMBL" id="FNVU01000031">
    <property type="protein sequence ID" value="SEG94784.1"/>
    <property type="molecule type" value="Genomic_DNA"/>
</dbReference>
<name>A0A1H6ED22_9ACTN</name>
<keyword evidence="2" id="KW-1185">Reference proteome</keyword>
<protein>
    <recommendedName>
        <fullName evidence="3">Plasmid replication protein RepL domain-containing protein</fullName>
    </recommendedName>
</protein>
<proteinExistence type="predicted"/>
<reference evidence="1 2" key="1">
    <citation type="submission" date="2016-10" db="EMBL/GenBank/DDBJ databases">
        <authorList>
            <person name="de Groot N.N."/>
        </authorList>
    </citation>
    <scope>NUCLEOTIDE SEQUENCE [LARGE SCALE GENOMIC DNA]</scope>
    <source>
        <strain evidence="1 2">CGMCC 4.2023</strain>
    </source>
</reference>
<accession>A0A1H6ED22</accession>
<evidence type="ECO:0000313" key="2">
    <source>
        <dbReference type="Proteomes" id="UP000236754"/>
    </source>
</evidence>
<dbReference type="RefSeq" id="WP_235032675.1">
    <property type="nucleotide sequence ID" value="NZ_FNVU01000031.1"/>
</dbReference>
<sequence length="156" mass="17835">MESARQLLLSLEKLARKGGTFSTNPDVKPYAFYGGQHLSVSQVIRANLWKFHLSATSRNVLDHMTVHHDDQALVQMTQASLAVKFGCSQSKVSRAVGELTRHNFAWKERRGQYRLHPLYAYRWGSRKQRTLLAKLGKDTLTNKEIVIPSVRKETSR</sequence>
<dbReference type="AlphaFoldDB" id="A0A1H6ED22"/>
<gene>
    <name evidence="1" type="ORF">SAMN05216223_13120</name>
</gene>
<dbReference type="Proteomes" id="UP000236754">
    <property type="component" value="Unassembled WGS sequence"/>
</dbReference>
<organism evidence="1 2">
    <name type="scientific">Actinacidiphila yanglinensis</name>
    <dbReference type="NCBI Taxonomy" id="310779"/>
    <lineage>
        <taxon>Bacteria</taxon>
        <taxon>Bacillati</taxon>
        <taxon>Actinomycetota</taxon>
        <taxon>Actinomycetes</taxon>
        <taxon>Kitasatosporales</taxon>
        <taxon>Streptomycetaceae</taxon>
        <taxon>Actinacidiphila</taxon>
    </lineage>
</organism>
<evidence type="ECO:0008006" key="3">
    <source>
        <dbReference type="Google" id="ProtNLM"/>
    </source>
</evidence>
<evidence type="ECO:0000313" key="1">
    <source>
        <dbReference type="EMBL" id="SEG94784.1"/>
    </source>
</evidence>